<gene>
    <name evidence="6" type="ORF">BC781_105243</name>
</gene>
<dbReference type="PRINTS" id="PR00039">
    <property type="entry name" value="HTHLYSR"/>
</dbReference>
<keyword evidence="7" id="KW-1185">Reference proteome</keyword>
<dbReference type="GO" id="GO:0003700">
    <property type="term" value="F:DNA-binding transcription factor activity"/>
    <property type="evidence" value="ECO:0007669"/>
    <property type="project" value="InterPro"/>
</dbReference>
<keyword evidence="4" id="KW-0804">Transcription</keyword>
<dbReference type="PANTHER" id="PTHR30126:SF39">
    <property type="entry name" value="HTH-TYPE TRANSCRIPTIONAL REGULATOR CYSL"/>
    <property type="match status" value="1"/>
</dbReference>
<dbReference type="InterPro" id="IPR036388">
    <property type="entry name" value="WH-like_DNA-bd_sf"/>
</dbReference>
<dbReference type="FunFam" id="1.10.10.10:FF:000001">
    <property type="entry name" value="LysR family transcriptional regulator"/>
    <property type="match status" value="1"/>
</dbReference>
<keyword evidence="2" id="KW-0805">Transcription regulation</keyword>
<organism evidence="6 7">
    <name type="scientific">Sediminitomix flava</name>
    <dbReference type="NCBI Taxonomy" id="379075"/>
    <lineage>
        <taxon>Bacteria</taxon>
        <taxon>Pseudomonadati</taxon>
        <taxon>Bacteroidota</taxon>
        <taxon>Cytophagia</taxon>
        <taxon>Cytophagales</taxon>
        <taxon>Flammeovirgaceae</taxon>
        <taxon>Sediminitomix</taxon>
    </lineage>
</organism>
<evidence type="ECO:0000256" key="3">
    <source>
        <dbReference type="ARBA" id="ARBA00023125"/>
    </source>
</evidence>
<evidence type="ECO:0000256" key="4">
    <source>
        <dbReference type="ARBA" id="ARBA00023163"/>
    </source>
</evidence>
<reference evidence="6 7" key="1">
    <citation type="submission" date="2018-03" db="EMBL/GenBank/DDBJ databases">
        <title>Genomic Encyclopedia of Archaeal and Bacterial Type Strains, Phase II (KMG-II): from individual species to whole genera.</title>
        <authorList>
            <person name="Goeker M."/>
        </authorList>
    </citation>
    <scope>NUCLEOTIDE SEQUENCE [LARGE SCALE GENOMIC DNA]</scope>
    <source>
        <strain evidence="6 7">DSM 28229</strain>
    </source>
</reference>
<dbReference type="PROSITE" id="PS50931">
    <property type="entry name" value="HTH_LYSR"/>
    <property type="match status" value="1"/>
</dbReference>
<evidence type="ECO:0000259" key="5">
    <source>
        <dbReference type="PROSITE" id="PS50931"/>
    </source>
</evidence>
<sequence>MDYRDEVFMTVAEHLNFSKAAEALFISQPAVTKHIKELERKNNVALFERKGNKVYLTKAGKLTYRYLKSIKQQYRELEYELGQLNKAFEGTLFIGASSTISQYVLPSVIAAFYRKFPSIKLELYNGNSLEMERKLLANEIDIALVENIESNPDIRYVSFLEDELVAVTQGESVYAKKKLLSIDDLSAIPLVLREKGSGTLQVIQKLLHDKGVDINQLNTVFHLGSTEAIKNFLNDFDGLSLISERAIEKELLLKRIVKLNIKDFYISRDFRIAFRRGPELRIPTLFADFISRYNF</sequence>
<dbReference type="AlphaFoldDB" id="A0A315Z8C5"/>
<accession>A0A315Z8C5</accession>
<dbReference type="RefSeq" id="WP_109620671.1">
    <property type="nucleotide sequence ID" value="NZ_QGDO01000005.1"/>
</dbReference>
<dbReference type="Pfam" id="PF00126">
    <property type="entry name" value="HTH_1"/>
    <property type="match status" value="1"/>
</dbReference>
<keyword evidence="3 6" id="KW-0238">DNA-binding</keyword>
<evidence type="ECO:0000256" key="2">
    <source>
        <dbReference type="ARBA" id="ARBA00023015"/>
    </source>
</evidence>
<evidence type="ECO:0000313" key="6">
    <source>
        <dbReference type="EMBL" id="PWJ40175.1"/>
    </source>
</evidence>
<feature type="domain" description="HTH lysR-type" evidence="5">
    <location>
        <begin position="1"/>
        <end position="57"/>
    </location>
</feature>
<comment type="caution">
    <text evidence="6">The sequence shown here is derived from an EMBL/GenBank/DDBJ whole genome shotgun (WGS) entry which is preliminary data.</text>
</comment>
<name>A0A315Z8C5_SEDFL</name>
<dbReference type="InterPro" id="IPR036390">
    <property type="entry name" value="WH_DNA-bd_sf"/>
</dbReference>
<dbReference type="SUPFAM" id="SSF46785">
    <property type="entry name" value="Winged helix' DNA-binding domain"/>
    <property type="match status" value="1"/>
</dbReference>
<dbReference type="PANTHER" id="PTHR30126">
    <property type="entry name" value="HTH-TYPE TRANSCRIPTIONAL REGULATOR"/>
    <property type="match status" value="1"/>
</dbReference>
<dbReference type="Proteomes" id="UP000245535">
    <property type="component" value="Unassembled WGS sequence"/>
</dbReference>
<evidence type="ECO:0000256" key="1">
    <source>
        <dbReference type="ARBA" id="ARBA00009437"/>
    </source>
</evidence>
<dbReference type="OrthoDB" id="9785745at2"/>
<proteinExistence type="inferred from homology"/>
<dbReference type="Gene3D" id="3.40.190.10">
    <property type="entry name" value="Periplasmic binding protein-like II"/>
    <property type="match status" value="2"/>
</dbReference>
<dbReference type="InterPro" id="IPR000847">
    <property type="entry name" value="LysR_HTH_N"/>
</dbReference>
<protein>
    <submittedName>
        <fullName evidence="6">DNA-binding transcriptional LysR family regulator</fullName>
    </submittedName>
</protein>
<dbReference type="InterPro" id="IPR005119">
    <property type="entry name" value="LysR_subst-bd"/>
</dbReference>
<dbReference type="GO" id="GO:0000976">
    <property type="term" value="F:transcription cis-regulatory region binding"/>
    <property type="evidence" value="ECO:0007669"/>
    <property type="project" value="TreeGrafter"/>
</dbReference>
<dbReference type="Gene3D" id="1.10.10.10">
    <property type="entry name" value="Winged helix-like DNA-binding domain superfamily/Winged helix DNA-binding domain"/>
    <property type="match status" value="1"/>
</dbReference>
<comment type="similarity">
    <text evidence="1">Belongs to the LysR transcriptional regulatory family.</text>
</comment>
<evidence type="ECO:0000313" key="7">
    <source>
        <dbReference type="Proteomes" id="UP000245535"/>
    </source>
</evidence>
<dbReference type="Pfam" id="PF03466">
    <property type="entry name" value="LysR_substrate"/>
    <property type="match status" value="1"/>
</dbReference>
<dbReference type="EMBL" id="QGDO01000005">
    <property type="protein sequence ID" value="PWJ40175.1"/>
    <property type="molecule type" value="Genomic_DNA"/>
</dbReference>
<dbReference type="SUPFAM" id="SSF53850">
    <property type="entry name" value="Periplasmic binding protein-like II"/>
    <property type="match status" value="1"/>
</dbReference>